<gene>
    <name evidence="2" type="ORF">PCOR1329_LOCUS12089</name>
</gene>
<name>A0ABN9QHX0_9DINO</name>
<comment type="caution">
    <text evidence="2">The sequence shown here is derived from an EMBL/GenBank/DDBJ whole genome shotgun (WGS) entry which is preliminary data.</text>
</comment>
<reference evidence="2" key="1">
    <citation type="submission" date="2023-10" db="EMBL/GenBank/DDBJ databases">
        <authorList>
            <person name="Chen Y."/>
            <person name="Shah S."/>
            <person name="Dougan E. K."/>
            <person name="Thang M."/>
            <person name="Chan C."/>
        </authorList>
    </citation>
    <scope>NUCLEOTIDE SEQUENCE [LARGE SCALE GENOMIC DNA]</scope>
</reference>
<evidence type="ECO:0000256" key="1">
    <source>
        <dbReference type="SAM" id="MobiDB-lite"/>
    </source>
</evidence>
<proteinExistence type="predicted"/>
<keyword evidence="3" id="KW-1185">Reference proteome</keyword>
<feature type="region of interest" description="Disordered" evidence="1">
    <location>
        <begin position="1"/>
        <end position="40"/>
    </location>
</feature>
<evidence type="ECO:0000313" key="3">
    <source>
        <dbReference type="Proteomes" id="UP001189429"/>
    </source>
</evidence>
<evidence type="ECO:0000313" key="2">
    <source>
        <dbReference type="EMBL" id="CAK0805619.1"/>
    </source>
</evidence>
<dbReference type="EMBL" id="CAUYUJ010003511">
    <property type="protein sequence ID" value="CAK0805619.1"/>
    <property type="molecule type" value="Genomic_DNA"/>
</dbReference>
<protein>
    <submittedName>
        <fullName evidence="2">Uncharacterized protein</fullName>
    </submittedName>
</protein>
<dbReference type="Proteomes" id="UP001189429">
    <property type="component" value="Unassembled WGS sequence"/>
</dbReference>
<feature type="region of interest" description="Disordered" evidence="1">
    <location>
        <begin position="222"/>
        <end position="281"/>
    </location>
</feature>
<sequence length="309" mass="33043">MMSPCAHAGTLASRPRTFSGWHQPPHPPLPSGRCSRIEATSCSPSPPPPFWSRPGDCGVPLCSNWWAAHNSNNRPRLESATAHHSHGVDAPVSSPDLPWRKLFASPAACPQRCTGRRRVRGSCNPHADMWPQLFWSRWRSSRPEPSLCEGSLVAPAGLAGGSPVGPANGQRSAEVEKPRLPIVGAVPALPGDPTERRRWRCFFALFGFRLLGPTAVVLAVSGREGPRPGARGPRGSKRGSAPRGAPSRWGVGACRPPQGARRSVRRGAGRARACREGGRASTGGWPPGVYGGLRALCTSASQDFEHLTW</sequence>
<organism evidence="2 3">
    <name type="scientific">Prorocentrum cordatum</name>
    <dbReference type="NCBI Taxonomy" id="2364126"/>
    <lineage>
        <taxon>Eukaryota</taxon>
        <taxon>Sar</taxon>
        <taxon>Alveolata</taxon>
        <taxon>Dinophyceae</taxon>
        <taxon>Prorocentrales</taxon>
        <taxon>Prorocentraceae</taxon>
        <taxon>Prorocentrum</taxon>
    </lineage>
</organism>
<accession>A0ABN9QHX0</accession>
<feature type="non-terminal residue" evidence="2">
    <location>
        <position position="309"/>
    </location>
</feature>
<feature type="compositionally biased region" description="Low complexity" evidence="1">
    <location>
        <begin position="222"/>
        <end position="245"/>
    </location>
</feature>